<evidence type="ECO:0000313" key="3">
    <source>
        <dbReference type="Proteomes" id="UP000059188"/>
    </source>
</evidence>
<dbReference type="GO" id="GO:0036503">
    <property type="term" value="P:ERAD pathway"/>
    <property type="evidence" value="ECO:0007669"/>
    <property type="project" value="TreeGrafter"/>
</dbReference>
<sequence>MKLSDYLSNKISWDPPLEITFPRLSIPSVFHRQPWSTSRARPCMVETDDSSTEITAISYPTSPKTSRRTKLHAYMRQVSGSFVRRIKPREGLVPEAQVKLDKSKMPPIHSRFQLPPSSSFITTPPISPISHMSESTFASQLQLDRIVRAEQDVAYEKAQTLDRERLEKLREERLRNEELLRKRFEQEEQERIMKEEEAAYSRAQNDWRRWVRRALIPTPQGSGTVKFAVRLPCGKRYIGELPSDASMEAIHLFVETLLIPSSFSPEDDPEISPEGYKHCWGFRLVTTNARLILPNDSNSRLCELEVMNRGILIIVEEITNIDASLEETLGT</sequence>
<organism evidence="2 3">
    <name type="scientific">Thanatephorus cucumeris (strain AG1-IB / isolate 7/3/14)</name>
    <name type="common">Lettuce bottom rot fungus</name>
    <name type="synonym">Rhizoctonia solani</name>
    <dbReference type="NCBI Taxonomy" id="1108050"/>
    <lineage>
        <taxon>Eukaryota</taxon>
        <taxon>Fungi</taxon>
        <taxon>Dikarya</taxon>
        <taxon>Basidiomycota</taxon>
        <taxon>Agaricomycotina</taxon>
        <taxon>Agaricomycetes</taxon>
        <taxon>Cantharellales</taxon>
        <taxon>Ceratobasidiaceae</taxon>
        <taxon>Rhizoctonia</taxon>
        <taxon>Rhizoctonia solani AG-1</taxon>
    </lineage>
</organism>
<feature type="coiled-coil region" evidence="1">
    <location>
        <begin position="169"/>
        <end position="206"/>
    </location>
</feature>
<keyword evidence="1" id="KW-0175">Coiled coil</keyword>
<dbReference type="STRING" id="1108050.A0A0B7FYY8"/>
<gene>
    <name evidence="2" type="ORF">RSOLAG1IB_10060</name>
</gene>
<dbReference type="GO" id="GO:0005783">
    <property type="term" value="C:endoplasmic reticulum"/>
    <property type="evidence" value="ECO:0007669"/>
    <property type="project" value="TreeGrafter"/>
</dbReference>
<proteinExistence type="predicted"/>
<dbReference type="Gene3D" id="3.10.20.90">
    <property type="entry name" value="Phosphatidylinositol 3-kinase Catalytic Subunit, Chain A, domain 1"/>
    <property type="match status" value="1"/>
</dbReference>
<dbReference type="OrthoDB" id="1026733at2759"/>
<protein>
    <recommendedName>
        <fullName evidence="4">UBX domain-containing protein</fullName>
    </recommendedName>
</protein>
<reference evidence="2 3" key="1">
    <citation type="submission" date="2014-11" db="EMBL/GenBank/DDBJ databases">
        <authorList>
            <person name="Wibberg Daniel"/>
        </authorList>
    </citation>
    <scope>NUCLEOTIDE SEQUENCE [LARGE SCALE GENOMIC DNA]</scope>
    <source>
        <strain evidence="2">Rhizoctonia solani AG1-IB 7/3/14</strain>
    </source>
</reference>
<dbReference type="InterPro" id="IPR050730">
    <property type="entry name" value="UBX_domain-protein"/>
</dbReference>
<dbReference type="AlphaFoldDB" id="A0A0B7FYY8"/>
<accession>A0A0B7FYY8</accession>
<dbReference type="PANTHER" id="PTHR23322">
    <property type="entry name" value="FAS-ASSOCIATED PROTEIN"/>
    <property type="match status" value="1"/>
</dbReference>
<dbReference type="SUPFAM" id="SSF54236">
    <property type="entry name" value="Ubiquitin-like"/>
    <property type="match status" value="1"/>
</dbReference>
<dbReference type="InterPro" id="IPR029071">
    <property type="entry name" value="Ubiquitin-like_domsf"/>
</dbReference>
<evidence type="ECO:0000256" key="1">
    <source>
        <dbReference type="SAM" id="Coils"/>
    </source>
</evidence>
<dbReference type="EMBL" id="LN679156">
    <property type="protein sequence ID" value="CEL61478.1"/>
    <property type="molecule type" value="Genomic_DNA"/>
</dbReference>
<keyword evidence="3" id="KW-1185">Reference proteome</keyword>
<evidence type="ECO:0000313" key="2">
    <source>
        <dbReference type="EMBL" id="CEL61478.1"/>
    </source>
</evidence>
<dbReference type="GO" id="GO:0043130">
    <property type="term" value="F:ubiquitin binding"/>
    <property type="evidence" value="ECO:0007669"/>
    <property type="project" value="TreeGrafter"/>
</dbReference>
<name>A0A0B7FYY8_THACB</name>
<dbReference type="PANTHER" id="PTHR23322:SF1">
    <property type="entry name" value="FAS-ASSOCIATED FACTOR 2"/>
    <property type="match status" value="1"/>
</dbReference>
<evidence type="ECO:0008006" key="4">
    <source>
        <dbReference type="Google" id="ProtNLM"/>
    </source>
</evidence>
<dbReference type="Proteomes" id="UP000059188">
    <property type="component" value="Unassembled WGS sequence"/>
</dbReference>